<feature type="compositionally biased region" description="Acidic residues" evidence="2">
    <location>
        <begin position="253"/>
        <end position="271"/>
    </location>
</feature>
<organism evidence="4 5">
    <name type="scientific">Emiliania huxleyi (strain CCMP1516)</name>
    <dbReference type="NCBI Taxonomy" id="280463"/>
    <lineage>
        <taxon>Eukaryota</taxon>
        <taxon>Haptista</taxon>
        <taxon>Haptophyta</taxon>
        <taxon>Prymnesiophyceae</taxon>
        <taxon>Isochrysidales</taxon>
        <taxon>Noelaerhabdaceae</taxon>
        <taxon>Emiliania</taxon>
    </lineage>
</organism>
<dbReference type="PANTHER" id="PTHR12630:SF1">
    <property type="entry name" value="GLUCOSIDASE 2 SUBUNIT BETA"/>
    <property type="match status" value="1"/>
</dbReference>
<evidence type="ECO:0000313" key="5">
    <source>
        <dbReference type="Proteomes" id="UP000013827"/>
    </source>
</evidence>
<evidence type="ECO:0000256" key="1">
    <source>
        <dbReference type="SAM" id="Coils"/>
    </source>
</evidence>
<dbReference type="PANTHER" id="PTHR12630">
    <property type="entry name" value="N-LINKED OLIGOSACCHARIDE PROCESSING"/>
    <property type="match status" value="1"/>
</dbReference>
<feature type="region of interest" description="Disordered" evidence="2">
    <location>
        <begin position="233"/>
        <end position="289"/>
    </location>
</feature>
<dbReference type="HOGENOM" id="CLU_596467_0_0_1"/>
<dbReference type="GO" id="GO:0017177">
    <property type="term" value="C:glucosidase II complex"/>
    <property type="evidence" value="ECO:0007669"/>
    <property type="project" value="TreeGrafter"/>
</dbReference>
<dbReference type="InterPro" id="IPR039794">
    <property type="entry name" value="Gtb1-like"/>
</dbReference>
<keyword evidence="1" id="KW-0175">Coiled coil</keyword>
<dbReference type="InterPro" id="IPR028146">
    <property type="entry name" value="PRKCSH_N"/>
</dbReference>
<evidence type="ECO:0000313" key="4">
    <source>
        <dbReference type="EnsemblProtists" id="EOD20349"/>
    </source>
</evidence>
<evidence type="ECO:0000259" key="3">
    <source>
        <dbReference type="Pfam" id="PF12999"/>
    </source>
</evidence>
<reference evidence="4" key="2">
    <citation type="submission" date="2024-10" db="UniProtKB">
        <authorList>
            <consortium name="EnsemblProtists"/>
        </authorList>
    </citation>
    <scope>IDENTIFICATION</scope>
</reference>
<sequence length="459" mass="46454">MFLSLVWPASAAEALRGVSAEALRGVSADARPSFNGPTFRCRDGGAEMPSARVNDDYCDCLDGSDEPGTSACALGAFYCANVGFKPRVLPASRVDDGICDCCDGSDESVAGTCQDACEAQGAAFRAAAAERAAAVERGLAARREYVAKYASAKGGWASEVAEKKTALEEAKASEAALKEQKEAAEVVERAMQDEERKRREVEEAARAAAEAERRAAEEAALNATRALLERCTAEVSPDPEALAACPPPTEAEPAAEEENSLFGDDDDEDSGDAAAAEAEGGGEAAGEAAGEAVGAAADAAADGAATAVASTVCVGGSLGPGGGGKEFGSRCHAVASGYRGECEELIVDGACPPEVMAEDCDCKQRAGKASAVPCYCASCSDTALCTHCETCGPPAPECGPTAGKWGCYGVLGAAPAAEAEAPSLRALAHTDSHSAHARSLANNSLLTSRTGACPLPPLA</sequence>
<proteinExistence type="predicted"/>
<feature type="coiled-coil region" evidence="1">
    <location>
        <begin position="160"/>
        <end position="226"/>
    </location>
</feature>
<dbReference type="Pfam" id="PF12999">
    <property type="entry name" value="PRKCSH-like"/>
    <property type="match status" value="1"/>
</dbReference>
<dbReference type="AlphaFoldDB" id="A0A0D3JA14"/>
<name>A0A0D3JA14_EMIH1</name>
<dbReference type="PaxDb" id="2903-EOD20349"/>
<dbReference type="GO" id="GO:0006491">
    <property type="term" value="P:N-glycan processing"/>
    <property type="evidence" value="ECO:0007669"/>
    <property type="project" value="TreeGrafter"/>
</dbReference>
<evidence type="ECO:0000256" key="2">
    <source>
        <dbReference type="SAM" id="MobiDB-lite"/>
    </source>
</evidence>
<dbReference type="GeneID" id="17265909"/>
<dbReference type="Proteomes" id="UP000013827">
    <property type="component" value="Unassembled WGS sequence"/>
</dbReference>
<dbReference type="STRING" id="2903.R1EHL2"/>
<reference evidence="5" key="1">
    <citation type="journal article" date="2013" name="Nature">
        <title>Pan genome of the phytoplankton Emiliania underpins its global distribution.</title>
        <authorList>
            <person name="Read B.A."/>
            <person name="Kegel J."/>
            <person name="Klute M.J."/>
            <person name="Kuo A."/>
            <person name="Lefebvre S.C."/>
            <person name="Maumus F."/>
            <person name="Mayer C."/>
            <person name="Miller J."/>
            <person name="Monier A."/>
            <person name="Salamov A."/>
            <person name="Young J."/>
            <person name="Aguilar M."/>
            <person name="Claverie J.M."/>
            <person name="Frickenhaus S."/>
            <person name="Gonzalez K."/>
            <person name="Herman E.K."/>
            <person name="Lin Y.C."/>
            <person name="Napier J."/>
            <person name="Ogata H."/>
            <person name="Sarno A.F."/>
            <person name="Shmutz J."/>
            <person name="Schroeder D."/>
            <person name="de Vargas C."/>
            <person name="Verret F."/>
            <person name="von Dassow P."/>
            <person name="Valentin K."/>
            <person name="Van de Peer Y."/>
            <person name="Wheeler G."/>
            <person name="Dacks J.B."/>
            <person name="Delwiche C.F."/>
            <person name="Dyhrman S.T."/>
            <person name="Glockner G."/>
            <person name="John U."/>
            <person name="Richards T."/>
            <person name="Worden A.Z."/>
            <person name="Zhang X."/>
            <person name="Grigoriev I.V."/>
            <person name="Allen A.E."/>
            <person name="Bidle K."/>
            <person name="Borodovsky M."/>
            <person name="Bowler C."/>
            <person name="Brownlee C."/>
            <person name="Cock J.M."/>
            <person name="Elias M."/>
            <person name="Gladyshev V.N."/>
            <person name="Groth M."/>
            <person name="Guda C."/>
            <person name="Hadaegh A."/>
            <person name="Iglesias-Rodriguez M.D."/>
            <person name="Jenkins J."/>
            <person name="Jones B.M."/>
            <person name="Lawson T."/>
            <person name="Leese F."/>
            <person name="Lindquist E."/>
            <person name="Lobanov A."/>
            <person name="Lomsadze A."/>
            <person name="Malik S.B."/>
            <person name="Marsh M.E."/>
            <person name="Mackinder L."/>
            <person name="Mock T."/>
            <person name="Mueller-Roeber B."/>
            <person name="Pagarete A."/>
            <person name="Parker M."/>
            <person name="Probert I."/>
            <person name="Quesneville H."/>
            <person name="Raines C."/>
            <person name="Rensing S.A."/>
            <person name="Riano-Pachon D.M."/>
            <person name="Richier S."/>
            <person name="Rokitta S."/>
            <person name="Shiraiwa Y."/>
            <person name="Soanes D.M."/>
            <person name="van der Giezen M."/>
            <person name="Wahlund T.M."/>
            <person name="Williams B."/>
            <person name="Wilson W."/>
            <person name="Wolfe G."/>
            <person name="Wurch L.L."/>
        </authorList>
    </citation>
    <scope>NUCLEOTIDE SEQUENCE</scope>
</reference>
<keyword evidence="5" id="KW-1185">Reference proteome</keyword>
<dbReference type="EnsemblProtists" id="EOD20349">
    <property type="protein sequence ID" value="EOD20349"/>
    <property type="gene ID" value="EMIHUDRAFT_469954"/>
</dbReference>
<feature type="domain" description="Glucosidase II beta subunit N-terminal" evidence="3">
    <location>
        <begin position="6"/>
        <end position="165"/>
    </location>
</feature>
<dbReference type="KEGG" id="ehx:EMIHUDRAFT_469954"/>
<accession>A0A0D3JA14</accession>
<dbReference type="eggNOG" id="KOG2397">
    <property type="taxonomic scope" value="Eukaryota"/>
</dbReference>
<protein>
    <recommendedName>
        <fullName evidence="3">Glucosidase II beta subunit N-terminal domain-containing protein</fullName>
    </recommendedName>
</protein>
<dbReference type="RefSeq" id="XP_005772778.1">
    <property type="nucleotide sequence ID" value="XM_005772721.1"/>
</dbReference>